<gene>
    <name evidence="3" type="ORF">ABID49_000005</name>
</gene>
<protein>
    <submittedName>
        <fullName evidence="3">Cob(I)alamin adenosyltransferase</fullName>
    </submittedName>
</protein>
<keyword evidence="4" id="KW-1185">Reference proteome</keyword>
<keyword evidence="1" id="KW-0175">Coiled coil</keyword>
<evidence type="ECO:0000256" key="2">
    <source>
        <dbReference type="SAM" id="MobiDB-lite"/>
    </source>
</evidence>
<name>A0ABV2G778_9BACL</name>
<reference evidence="3 4" key="1">
    <citation type="submission" date="2024-06" db="EMBL/GenBank/DDBJ databases">
        <title>Genomic Encyclopedia of Type Strains, Phase IV (KMG-IV): sequencing the most valuable type-strain genomes for metagenomic binning, comparative biology and taxonomic classification.</title>
        <authorList>
            <person name="Goeker M."/>
        </authorList>
    </citation>
    <scope>NUCLEOTIDE SEQUENCE [LARGE SCALE GENOMIC DNA]</scope>
    <source>
        <strain evidence="3 4">DSM 26128</strain>
    </source>
</reference>
<dbReference type="Proteomes" id="UP001549099">
    <property type="component" value="Unassembled WGS sequence"/>
</dbReference>
<dbReference type="RefSeq" id="WP_354194061.1">
    <property type="nucleotide sequence ID" value="NZ_JBEPLW010000001.1"/>
</dbReference>
<feature type="coiled-coil region" evidence="1">
    <location>
        <begin position="53"/>
        <end position="87"/>
    </location>
</feature>
<organism evidence="3 4">
    <name type="scientific">Bhargavaea ullalensis</name>
    <dbReference type="NCBI Taxonomy" id="1265685"/>
    <lineage>
        <taxon>Bacteria</taxon>
        <taxon>Bacillati</taxon>
        <taxon>Bacillota</taxon>
        <taxon>Bacilli</taxon>
        <taxon>Bacillales</taxon>
        <taxon>Caryophanaceae</taxon>
        <taxon>Bhargavaea</taxon>
    </lineage>
</organism>
<proteinExistence type="predicted"/>
<evidence type="ECO:0000256" key="1">
    <source>
        <dbReference type="SAM" id="Coils"/>
    </source>
</evidence>
<feature type="region of interest" description="Disordered" evidence="2">
    <location>
        <begin position="1"/>
        <end position="25"/>
    </location>
</feature>
<evidence type="ECO:0000313" key="4">
    <source>
        <dbReference type="Proteomes" id="UP001549099"/>
    </source>
</evidence>
<evidence type="ECO:0000313" key="3">
    <source>
        <dbReference type="EMBL" id="MET3574129.1"/>
    </source>
</evidence>
<dbReference type="EMBL" id="JBEPLW010000001">
    <property type="protein sequence ID" value="MET3574129.1"/>
    <property type="molecule type" value="Genomic_DNA"/>
</dbReference>
<comment type="caution">
    <text evidence="3">The sequence shown here is derived from an EMBL/GenBank/DDBJ whole genome shotgun (WGS) entry which is preliminary data.</text>
</comment>
<accession>A0ABV2G778</accession>
<sequence length="109" mass="11792">MRGSGPFQFGQINSGPENRRDSGISPGTAIGFVGAILELIGGTLEVVGAAIAIEEDRIADEQLQEKLEQIQQQIDELNDRLDQSEASGTNERIVALLEKVVENQEADDK</sequence>